<dbReference type="OrthoDB" id="5914301at2759"/>
<organism evidence="1 2">
    <name type="scientific">Liparis tanakae</name>
    <name type="common">Tanaka's snailfish</name>
    <dbReference type="NCBI Taxonomy" id="230148"/>
    <lineage>
        <taxon>Eukaryota</taxon>
        <taxon>Metazoa</taxon>
        <taxon>Chordata</taxon>
        <taxon>Craniata</taxon>
        <taxon>Vertebrata</taxon>
        <taxon>Euteleostomi</taxon>
        <taxon>Actinopterygii</taxon>
        <taxon>Neopterygii</taxon>
        <taxon>Teleostei</taxon>
        <taxon>Neoteleostei</taxon>
        <taxon>Acanthomorphata</taxon>
        <taxon>Eupercaria</taxon>
        <taxon>Perciformes</taxon>
        <taxon>Cottioidei</taxon>
        <taxon>Cottales</taxon>
        <taxon>Liparidae</taxon>
        <taxon>Liparis</taxon>
    </lineage>
</organism>
<evidence type="ECO:0000313" key="1">
    <source>
        <dbReference type="EMBL" id="TNN84360.1"/>
    </source>
</evidence>
<reference evidence="1 2" key="1">
    <citation type="submission" date="2019-03" db="EMBL/GenBank/DDBJ databases">
        <title>First draft genome of Liparis tanakae, snailfish: a comprehensive survey of snailfish specific genes.</title>
        <authorList>
            <person name="Kim W."/>
            <person name="Song I."/>
            <person name="Jeong J.-H."/>
            <person name="Kim D."/>
            <person name="Kim S."/>
            <person name="Ryu S."/>
            <person name="Song J.Y."/>
            <person name="Lee S.K."/>
        </authorList>
    </citation>
    <scope>NUCLEOTIDE SEQUENCE [LARGE SCALE GENOMIC DNA]</scope>
    <source>
        <tissue evidence="1">Muscle</tissue>
    </source>
</reference>
<gene>
    <name evidence="1" type="ORF">EYF80_005353</name>
</gene>
<dbReference type="Proteomes" id="UP000314294">
    <property type="component" value="Unassembled WGS sequence"/>
</dbReference>
<comment type="caution">
    <text evidence="1">The sequence shown here is derived from an EMBL/GenBank/DDBJ whole genome shotgun (WGS) entry which is preliminary data.</text>
</comment>
<proteinExistence type="predicted"/>
<dbReference type="EMBL" id="SRLO01000027">
    <property type="protein sequence ID" value="TNN84360.1"/>
    <property type="molecule type" value="Genomic_DNA"/>
</dbReference>
<name>A0A4Z2J2D2_9TELE</name>
<dbReference type="AlphaFoldDB" id="A0A4Z2J2D2"/>
<keyword evidence="2" id="KW-1185">Reference proteome</keyword>
<protein>
    <submittedName>
        <fullName evidence="1">Uncharacterized protein</fullName>
    </submittedName>
</protein>
<sequence>MTNRRLARDTKSCSSSRELVSVGLHAGTKDALLTAAVWSPRTRRGNLIWRHIDEHEHTRSVLFSPPAPRCFHSGADKSLYAPDGELLLCSRLSVCLYGSSQPAGLYMWPRQERRPPRFPMNTFLLERFATATPTTEGNSEERGGSRFQCKENHFRYQEYSKKEAI</sequence>
<accession>A0A4Z2J2D2</accession>
<evidence type="ECO:0000313" key="2">
    <source>
        <dbReference type="Proteomes" id="UP000314294"/>
    </source>
</evidence>